<protein>
    <submittedName>
        <fullName evidence="6">Unannotated protein</fullName>
    </submittedName>
</protein>
<dbReference type="GO" id="GO:0003887">
    <property type="term" value="F:DNA-directed DNA polymerase activity"/>
    <property type="evidence" value="ECO:0007669"/>
    <property type="project" value="InterPro"/>
</dbReference>
<feature type="domain" description="DNA-directed DNA polymerase family A palm" evidence="2">
    <location>
        <begin position="357"/>
        <end position="540"/>
    </location>
</feature>
<proteinExistence type="predicted"/>
<dbReference type="InterPro" id="IPR001098">
    <property type="entry name" value="DNA-dir_DNA_pol_A_palm_dom"/>
</dbReference>
<evidence type="ECO:0000313" key="4">
    <source>
        <dbReference type="EMBL" id="CAB4717369.1"/>
    </source>
</evidence>
<sequence length="582" mass="61846">MLSQNGTPDEVVEACRHAGVGPGTHLAVVAAPHGLVALAVGDLRLALAHGGAECIAAVDDALRPRWVCWSGATAAALIPQGVRLSRAWDLLAVHRILYGGWRADPVRIWCQLHDLDHHRAPVAGQLDLLGAGGDDGDPDQAIRPDGYLRPEWVEGGWRHSPAHAAEWAATALTAQSLQAHLLAGFRRDGTVAGDPEAMARSESTTELLCAEMAADGLPVDIDVAEGIIGALIGPRPANEADAAAGRARRDAEVLRHLTMPTGVDLRNPADVKAMLRRVGIDVPDTRAWRLEAMREQHPVVDALLLWRKAERVATTFGYGWLDTNVGADGRLRGEWSGSDGAAGRMTAQAGLHNLPAEMRPAVHAGQGHVFVRADLGQIEPRVLAAVSRDSALCAAAHEDDLYAPVAKRLGVDRPTAKIAVLAAMYGQTSGTAGQALRGMESAYPVAMKFLSDAATAGAEGRDLRTFGGRRIRMWDIESAGDYRAAAAARGRFARNALVQGAAAELFKVWAVTVRARGADLGARIVLCLHDELLVHCPEHNGVAVAQLLVDCLHEASSRWQQGAGVRFVADVSVVHAWSDAKT</sequence>
<dbReference type="PANTHER" id="PTHR10133">
    <property type="entry name" value="DNA POLYMERASE I"/>
    <property type="match status" value="1"/>
</dbReference>
<gene>
    <name evidence="4" type="ORF">UFOPK2656_01063</name>
    <name evidence="5" type="ORF">UFOPK3099_01271</name>
    <name evidence="6" type="ORF">UFOPK3651_01561</name>
    <name evidence="3" type="ORF">UFOPK4189_01452</name>
</gene>
<dbReference type="GO" id="GO:0003677">
    <property type="term" value="F:DNA binding"/>
    <property type="evidence" value="ECO:0007669"/>
    <property type="project" value="InterPro"/>
</dbReference>
<dbReference type="EMBL" id="CAEZYF010000005">
    <property type="protein sequence ID" value="CAB4717369.1"/>
    <property type="molecule type" value="Genomic_DNA"/>
</dbReference>
<dbReference type="SUPFAM" id="SSF56672">
    <property type="entry name" value="DNA/RNA polymerases"/>
    <property type="match status" value="1"/>
</dbReference>
<evidence type="ECO:0000313" key="6">
    <source>
        <dbReference type="EMBL" id="CAB4932211.1"/>
    </source>
</evidence>
<dbReference type="PANTHER" id="PTHR10133:SF27">
    <property type="entry name" value="DNA POLYMERASE NU"/>
    <property type="match status" value="1"/>
</dbReference>
<dbReference type="InterPro" id="IPR043502">
    <property type="entry name" value="DNA/RNA_pol_sf"/>
</dbReference>
<accession>A0A6J7IN67</accession>
<organism evidence="6">
    <name type="scientific">freshwater metagenome</name>
    <dbReference type="NCBI Taxonomy" id="449393"/>
    <lineage>
        <taxon>unclassified sequences</taxon>
        <taxon>metagenomes</taxon>
        <taxon>ecological metagenomes</taxon>
    </lineage>
</organism>
<keyword evidence="1" id="KW-0235">DNA replication</keyword>
<dbReference type="InterPro" id="IPR002298">
    <property type="entry name" value="DNA_polymerase_A"/>
</dbReference>
<dbReference type="Gene3D" id="3.30.70.370">
    <property type="match status" value="1"/>
</dbReference>
<evidence type="ECO:0000313" key="5">
    <source>
        <dbReference type="EMBL" id="CAB4818952.1"/>
    </source>
</evidence>
<dbReference type="SMART" id="SM00482">
    <property type="entry name" value="POLAc"/>
    <property type="match status" value="1"/>
</dbReference>
<dbReference type="EMBL" id="CAESGF010000007">
    <property type="protein sequence ID" value="CAB4363677.1"/>
    <property type="molecule type" value="Genomic_DNA"/>
</dbReference>
<reference evidence="6" key="1">
    <citation type="submission" date="2020-05" db="EMBL/GenBank/DDBJ databases">
        <authorList>
            <person name="Chiriac C."/>
            <person name="Salcher M."/>
            <person name="Ghai R."/>
            <person name="Kavagutti S V."/>
        </authorList>
    </citation>
    <scope>NUCLEOTIDE SEQUENCE</scope>
</reference>
<dbReference type="EMBL" id="CAFAAV010000084">
    <property type="protein sequence ID" value="CAB4818952.1"/>
    <property type="molecule type" value="Genomic_DNA"/>
</dbReference>
<dbReference type="AlphaFoldDB" id="A0A6J7IN67"/>
<dbReference type="Pfam" id="PF00476">
    <property type="entry name" value="DNA_pol_A"/>
    <property type="match status" value="1"/>
</dbReference>
<name>A0A6J7IN67_9ZZZZ</name>
<evidence type="ECO:0000313" key="3">
    <source>
        <dbReference type="EMBL" id="CAB4363677.1"/>
    </source>
</evidence>
<evidence type="ECO:0000256" key="1">
    <source>
        <dbReference type="ARBA" id="ARBA00022705"/>
    </source>
</evidence>
<dbReference type="GO" id="GO:0006302">
    <property type="term" value="P:double-strand break repair"/>
    <property type="evidence" value="ECO:0007669"/>
    <property type="project" value="TreeGrafter"/>
</dbReference>
<dbReference type="GO" id="GO:0006261">
    <property type="term" value="P:DNA-templated DNA replication"/>
    <property type="evidence" value="ECO:0007669"/>
    <property type="project" value="InterPro"/>
</dbReference>
<dbReference type="EMBL" id="CAFBMT010000007">
    <property type="protein sequence ID" value="CAB4932211.1"/>
    <property type="molecule type" value="Genomic_DNA"/>
</dbReference>
<dbReference type="Gene3D" id="1.10.150.20">
    <property type="entry name" value="5' to 3' exonuclease, C-terminal subdomain"/>
    <property type="match status" value="1"/>
</dbReference>
<evidence type="ECO:0000259" key="2">
    <source>
        <dbReference type="SMART" id="SM00482"/>
    </source>
</evidence>